<dbReference type="RefSeq" id="WP_049710114.1">
    <property type="nucleotide sequence ID" value="NZ_CP011507.1"/>
</dbReference>
<dbReference type="GO" id="GO:0030254">
    <property type="term" value="P:protein secretion by the type III secretion system"/>
    <property type="evidence" value="ECO:0007669"/>
    <property type="project" value="InterPro"/>
</dbReference>
<evidence type="ECO:0000256" key="3">
    <source>
        <dbReference type="ARBA" id="ARBA00022490"/>
    </source>
</evidence>
<dbReference type="InterPro" id="IPR009335">
    <property type="entry name" value="T3SS_HrpE/ATPase_suE"/>
</dbReference>
<evidence type="ECO:0000313" key="6">
    <source>
        <dbReference type="EMBL" id="AKS06505.1"/>
    </source>
</evidence>
<dbReference type="OrthoDB" id="6629448at2"/>
<proteinExistence type="inferred from homology"/>
<dbReference type="GO" id="GO:0005737">
    <property type="term" value="C:cytoplasm"/>
    <property type="evidence" value="ECO:0007669"/>
    <property type="project" value="UniProtKB-SubCell"/>
</dbReference>
<sequence length="193" mass="22503">MLCRRKIEFPPNVPTPSHSLIPRDVITDVYRAKELLSHVNSQAEKLLSMAEEKCEELQKKSALEFWERANAQLARWEREREEMCSSLEQYATLIVNRTIKQLLDETTEPQRLKALLKQLLENQIPDFNATLHCCSGELEYLKHHFSHHGASLWKLQPDDTITPQTLVLKTEEGDFCISWSAMLESFLKHSEER</sequence>
<keyword evidence="4" id="KW-0653">Protein transport</keyword>
<dbReference type="KEGG" id="ptv:AA957_10395"/>
<dbReference type="AlphaFoldDB" id="A0A0H5AA76"/>
<evidence type="ECO:0000256" key="4">
    <source>
        <dbReference type="ARBA" id="ARBA00022927"/>
    </source>
</evidence>
<dbReference type="InterPro" id="IPR012842">
    <property type="entry name" value="T3SS_SctL/SctL2"/>
</dbReference>
<evidence type="ECO:0000256" key="2">
    <source>
        <dbReference type="ARBA" id="ARBA00022448"/>
    </source>
</evidence>
<dbReference type="NCBIfam" id="TIGR02499">
    <property type="entry name" value="HrpE_YscL_not"/>
    <property type="match status" value="1"/>
</dbReference>
<dbReference type="PATRIC" id="fig|200450.3.peg.2156"/>
<keyword evidence="3" id="KW-0963">Cytoplasm</keyword>
<protein>
    <submittedName>
        <fullName evidence="6">Type III secretion protein</fullName>
    </submittedName>
</protein>
<reference evidence="6 7" key="1">
    <citation type="journal article" date="2015" name="Genome Announc.">
        <title>Complete Genome Sequence of the Rhizobacterium Pseudomonas trivialis Strain IHBB745 with Multiple Plant Growth-Promoting Activities and Tolerance to Desiccation and Alkalinity.</title>
        <authorList>
            <person name="Gulati A."/>
            <person name="Swarnkar M.K."/>
            <person name="Vyas P."/>
            <person name="Rahi P."/>
            <person name="Thakur R."/>
            <person name="Thakur N."/>
            <person name="Singh A.K."/>
        </authorList>
    </citation>
    <scope>NUCLEOTIDE SEQUENCE [LARGE SCALE GENOMIC DNA]</scope>
    <source>
        <strain evidence="7">745</strain>
    </source>
</reference>
<organism evidence="6 7">
    <name type="scientific">Pseudomonas trivialis</name>
    <dbReference type="NCBI Taxonomy" id="200450"/>
    <lineage>
        <taxon>Bacteria</taxon>
        <taxon>Pseudomonadati</taxon>
        <taxon>Pseudomonadota</taxon>
        <taxon>Gammaproteobacteria</taxon>
        <taxon>Pseudomonadales</taxon>
        <taxon>Pseudomonadaceae</taxon>
        <taxon>Pseudomonas</taxon>
    </lineage>
</organism>
<evidence type="ECO:0000256" key="5">
    <source>
        <dbReference type="ARBA" id="ARBA00024335"/>
    </source>
</evidence>
<name>A0A0H5AA76_9PSED</name>
<dbReference type="EMBL" id="CP011507">
    <property type="protein sequence ID" value="AKS06505.1"/>
    <property type="molecule type" value="Genomic_DNA"/>
</dbReference>
<gene>
    <name evidence="6" type="ORF">AA957_10395</name>
</gene>
<reference evidence="7" key="2">
    <citation type="submission" date="2015-05" db="EMBL/GenBank/DDBJ databases">
        <authorList>
            <person name="Swarnkar M.K."/>
            <person name="Vyas P."/>
            <person name="Rahi P."/>
            <person name="Thakur R."/>
            <person name="Thakur N."/>
            <person name="Singh A.K."/>
            <person name="Gulati A."/>
        </authorList>
    </citation>
    <scope>NUCLEOTIDE SEQUENCE [LARGE SCALE GENOMIC DNA]</scope>
    <source>
        <strain evidence="7">745</strain>
    </source>
</reference>
<dbReference type="Proteomes" id="UP000036608">
    <property type="component" value="Chromosome"/>
</dbReference>
<comment type="similarity">
    <text evidence="5">Belongs to the SctL stator family.</text>
</comment>
<comment type="subcellular location">
    <subcellularLocation>
        <location evidence="1">Cytoplasm</location>
    </subcellularLocation>
</comment>
<evidence type="ECO:0000313" key="7">
    <source>
        <dbReference type="Proteomes" id="UP000036608"/>
    </source>
</evidence>
<evidence type="ECO:0000256" key="1">
    <source>
        <dbReference type="ARBA" id="ARBA00004496"/>
    </source>
</evidence>
<accession>A0A0H5AA76</accession>
<dbReference type="Pfam" id="PF06188">
    <property type="entry name" value="HrpE"/>
    <property type="match status" value="1"/>
</dbReference>
<keyword evidence="2" id="KW-0813">Transport</keyword>